<dbReference type="SUPFAM" id="SSF47413">
    <property type="entry name" value="lambda repressor-like DNA-binding domains"/>
    <property type="match status" value="1"/>
</dbReference>
<sequence>MPRTATHRPTIVDVALTAGVSKSAVSLALRGDPGVSDATRRRVLEAAEEIGYRSNSWARSLARGRSGLLGVVLTDLHSAFHTDVAHGVEDAADEHGLGVLLGHGRRDARTLAARVDAMLGLGVDGLVLVTGLLDHDQLAELGRRVPTVVVGRPDAVPDEVGAVHGDDAAGTRAALEHLVALGHRRVAHLTSASSAAARARAEAFTATMRAFGLEDRAEVVVADPATARDPWATRTPAPASGTADALAALVERIRAGGPDAPTAVFAATDRHATALLGAALDAGVAVPDRLSVVGYDNTDRAAQVRPALTSVDQPRLHMGRRAVQMLDAQLRGAQPRHVVVSPGLTVRASTAPPPP</sequence>
<dbReference type="PROSITE" id="PS50932">
    <property type="entry name" value="HTH_LACI_2"/>
    <property type="match status" value="1"/>
</dbReference>
<proteinExistence type="predicted"/>
<dbReference type="Proteomes" id="UP000577956">
    <property type="component" value="Unassembled WGS sequence"/>
</dbReference>
<dbReference type="PANTHER" id="PTHR30146:SF153">
    <property type="entry name" value="LACTOSE OPERON REPRESSOR"/>
    <property type="match status" value="1"/>
</dbReference>
<protein>
    <submittedName>
        <fullName evidence="5 6">Transcriptional regulator</fullName>
    </submittedName>
</protein>
<evidence type="ECO:0000256" key="3">
    <source>
        <dbReference type="ARBA" id="ARBA00023163"/>
    </source>
</evidence>
<dbReference type="GO" id="GO:0000976">
    <property type="term" value="F:transcription cis-regulatory region binding"/>
    <property type="evidence" value="ECO:0007669"/>
    <property type="project" value="TreeGrafter"/>
</dbReference>
<organism evidence="6 7">
    <name type="scientific">Cellulomonas oligotrophica</name>
    <dbReference type="NCBI Taxonomy" id="931536"/>
    <lineage>
        <taxon>Bacteria</taxon>
        <taxon>Bacillati</taxon>
        <taxon>Actinomycetota</taxon>
        <taxon>Actinomycetes</taxon>
        <taxon>Micrococcales</taxon>
        <taxon>Cellulomonadaceae</taxon>
        <taxon>Cellulomonas</taxon>
    </lineage>
</organism>
<dbReference type="CDD" id="cd06267">
    <property type="entry name" value="PBP1_LacI_sugar_binding-like"/>
    <property type="match status" value="1"/>
</dbReference>
<feature type="domain" description="HTH lacI-type" evidence="4">
    <location>
        <begin position="9"/>
        <end position="63"/>
    </location>
</feature>
<evidence type="ECO:0000313" key="5">
    <source>
        <dbReference type="EMBL" id="GIG34580.1"/>
    </source>
</evidence>
<reference evidence="5 8" key="2">
    <citation type="submission" date="2021-01" db="EMBL/GenBank/DDBJ databases">
        <title>Whole genome shotgun sequence of Cellulomonas oligotrophica NBRC 109435.</title>
        <authorList>
            <person name="Komaki H."/>
            <person name="Tamura T."/>
        </authorList>
    </citation>
    <scope>NUCLEOTIDE SEQUENCE [LARGE SCALE GENOMIC DNA]</scope>
    <source>
        <strain evidence="5 8">NBRC 109435</strain>
    </source>
</reference>
<dbReference type="SUPFAM" id="SSF53822">
    <property type="entry name" value="Periplasmic binding protein-like I"/>
    <property type="match status" value="1"/>
</dbReference>
<keyword evidence="3" id="KW-0804">Transcription</keyword>
<dbReference type="SMART" id="SM00354">
    <property type="entry name" value="HTH_LACI"/>
    <property type="match status" value="1"/>
</dbReference>
<evidence type="ECO:0000256" key="2">
    <source>
        <dbReference type="ARBA" id="ARBA00023125"/>
    </source>
</evidence>
<keyword evidence="2 6" id="KW-0238">DNA-binding</keyword>
<dbReference type="Pfam" id="PF13377">
    <property type="entry name" value="Peripla_BP_3"/>
    <property type="match status" value="1"/>
</dbReference>
<gene>
    <name evidence="6" type="ORF">BKA21_002254</name>
    <name evidence="5" type="ORF">Col01nite_37390</name>
</gene>
<dbReference type="InterPro" id="IPR000843">
    <property type="entry name" value="HTH_LacI"/>
</dbReference>
<dbReference type="RefSeq" id="WP_203793595.1">
    <property type="nucleotide sequence ID" value="NZ_BAABFI010000001.1"/>
</dbReference>
<name>A0A7Y9JZW7_9CELL</name>
<dbReference type="Pfam" id="PF00356">
    <property type="entry name" value="LacI"/>
    <property type="match status" value="1"/>
</dbReference>
<dbReference type="Gene3D" id="1.10.260.40">
    <property type="entry name" value="lambda repressor-like DNA-binding domains"/>
    <property type="match status" value="1"/>
</dbReference>
<dbReference type="Proteomes" id="UP000618382">
    <property type="component" value="Unassembled WGS sequence"/>
</dbReference>
<comment type="caution">
    <text evidence="6">The sequence shown here is derived from an EMBL/GenBank/DDBJ whole genome shotgun (WGS) entry which is preliminary data.</text>
</comment>
<evidence type="ECO:0000259" key="4">
    <source>
        <dbReference type="PROSITE" id="PS50932"/>
    </source>
</evidence>
<dbReference type="Gene3D" id="3.40.50.2300">
    <property type="match status" value="2"/>
</dbReference>
<dbReference type="PANTHER" id="PTHR30146">
    <property type="entry name" value="LACI-RELATED TRANSCRIPTIONAL REPRESSOR"/>
    <property type="match status" value="1"/>
</dbReference>
<dbReference type="AlphaFoldDB" id="A0A7Y9JZW7"/>
<evidence type="ECO:0000313" key="6">
    <source>
        <dbReference type="EMBL" id="NYD86705.1"/>
    </source>
</evidence>
<evidence type="ECO:0000313" key="8">
    <source>
        <dbReference type="Proteomes" id="UP000618382"/>
    </source>
</evidence>
<keyword evidence="8" id="KW-1185">Reference proteome</keyword>
<dbReference type="PROSITE" id="PS00356">
    <property type="entry name" value="HTH_LACI_1"/>
    <property type="match status" value="1"/>
</dbReference>
<dbReference type="EMBL" id="BONN01000020">
    <property type="protein sequence ID" value="GIG34580.1"/>
    <property type="molecule type" value="Genomic_DNA"/>
</dbReference>
<dbReference type="CDD" id="cd01392">
    <property type="entry name" value="HTH_LacI"/>
    <property type="match status" value="1"/>
</dbReference>
<evidence type="ECO:0000256" key="1">
    <source>
        <dbReference type="ARBA" id="ARBA00023015"/>
    </source>
</evidence>
<dbReference type="InterPro" id="IPR028082">
    <property type="entry name" value="Peripla_BP_I"/>
</dbReference>
<keyword evidence="1" id="KW-0805">Transcription regulation</keyword>
<dbReference type="EMBL" id="JACCBK010000001">
    <property type="protein sequence ID" value="NYD86705.1"/>
    <property type="molecule type" value="Genomic_DNA"/>
</dbReference>
<accession>A0A7Y9JZW7</accession>
<dbReference type="GO" id="GO:0003700">
    <property type="term" value="F:DNA-binding transcription factor activity"/>
    <property type="evidence" value="ECO:0007669"/>
    <property type="project" value="TreeGrafter"/>
</dbReference>
<dbReference type="InterPro" id="IPR046335">
    <property type="entry name" value="LacI/GalR-like_sensor"/>
</dbReference>
<reference evidence="6 7" key="1">
    <citation type="submission" date="2020-07" db="EMBL/GenBank/DDBJ databases">
        <title>Sequencing the genomes of 1000 actinobacteria strains.</title>
        <authorList>
            <person name="Klenk H.-P."/>
        </authorList>
    </citation>
    <scope>NUCLEOTIDE SEQUENCE [LARGE SCALE GENOMIC DNA]</scope>
    <source>
        <strain evidence="6 7">DSM 24482</strain>
    </source>
</reference>
<dbReference type="InterPro" id="IPR010982">
    <property type="entry name" value="Lambda_DNA-bd_dom_sf"/>
</dbReference>
<evidence type="ECO:0000313" key="7">
    <source>
        <dbReference type="Proteomes" id="UP000577956"/>
    </source>
</evidence>